<accession>A0A1I5EI55</accession>
<organism evidence="2 3">
    <name type="scientific">Paenimyroides ummariense</name>
    <dbReference type="NCBI Taxonomy" id="913024"/>
    <lineage>
        <taxon>Bacteria</taxon>
        <taxon>Pseudomonadati</taxon>
        <taxon>Bacteroidota</taxon>
        <taxon>Flavobacteriia</taxon>
        <taxon>Flavobacteriales</taxon>
        <taxon>Flavobacteriaceae</taxon>
        <taxon>Paenimyroides</taxon>
    </lineage>
</organism>
<dbReference type="GO" id="GO:0016787">
    <property type="term" value="F:hydrolase activity"/>
    <property type="evidence" value="ECO:0007669"/>
    <property type="project" value="InterPro"/>
</dbReference>
<dbReference type="AlphaFoldDB" id="A0A1I5EI55"/>
<name>A0A1I5EI55_9FLAO</name>
<dbReference type="InterPro" id="IPR008334">
    <property type="entry name" value="5'-Nucleotdase_C"/>
</dbReference>
<dbReference type="RefSeq" id="WP_091525123.1">
    <property type="nucleotide sequence ID" value="NZ_FOVI01000020.1"/>
</dbReference>
<proteinExistence type="predicted"/>
<dbReference type="STRING" id="913024.SAMN05421741_12054"/>
<dbReference type="OrthoDB" id="4762412at2"/>
<dbReference type="Pfam" id="PF02872">
    <property type="entry name" value="5_nucleotid_C"/>
    <property type="match status" value="1"/>
</dbReference>
<dbReference type="InterPro" id="IPR006179">
    <property type="entry name" value="5_nucleotidase/apyrase"/>
</dbReference>
<dbReference type="PRINTS" id="PR01607">
    <property type="entry name" value="APYRASEFAMLY"/>
</dbReference>
<sequence length="259" mass="29585">MKYKNLHKQYFYLIIVGVASFLVTNCAPKKYTNTKINTTYIEVANTIETNSDIDAFLKPYRDHITNDLSKILAYNPQDLDKAAERWQNPMTNFYADAIFEIAAPVFEQRTGKKIDFCLLNYGGIRATIAKGAITTRTAYDIMPFENNAIVLGLKGESVYELANFIIANKVAHPLSGIEIFVDKNQLVKDIKINNQSIDKNKTYYVITNDYLAKGGDKMDFLLKSAENYSLDYKLRNMFIAYFTKIDTLNPSAKPRIIFE</sequence>
<feature type="domain" description="5'-Nucleotidase C-terminal" evidence="1">
    <location>
        <begin position="86"/>
        <end position="220"/>
    </location>
</feature>
<dbReference type="GO" id="GO:0009166">
    <property type="term" value="P:nucleotide catabolic process"/>
    <property type="evidence" value="ECO:0007669"/>
    <property type="project" value="InterPro"/>
</dbReference>
<keyword evidence="3" id="KW-1185">Reference proteome</keyword>
<gene>
    <name evidence="2" type="ORF">SAMN05421741_12054</name>
</gene>
<evidence type="ECO:0000313" key="3">
    <source>
        <dbReference type="Proteomes" id="UP000199036"/>
    </source>
</evidence>
<dbReference type="Gene3D" id="3.90.780.10">
    <property type="entry name" value="5'-Nucleotidase, C-terminal domain"/>
    <property type="match status" value="1"/>
</dbReference>
<evidence type="ECO:0000259" key="1">
    <source>
        <dbReference type="Pfam" id="PF02872"/>
    </source>
</evidence>
<dbReference type="PANTHER" id="PTHR11575">
    <property type="entry name" value="5'-NUCLEOTIDASE-RELATED"/>
    <property type="match status" value="1"/>
</dbReference>
<dbReference type="SUPFAM" id="SSF55816">
    <property type="entry name" value="5'-nucleotidase (syn. UDP-sugar hydrolase), C-terminal domain"/>
    <property type="match status" value="1"/>
</dbReference>
<protein>
    <submittedName>
        <fullName evidence="2">5'-nucleotidase, C-terminal domain</fullName>
    </submittedName>
</protein>
<dbReference type="Proteomes" id="UP000199036">
    <property type="component" value="Unassembled WGS sequence"/>
</dbReference>
<dbReference type="EMBL" id="FOVI01000020">
    <property type="protein sequence ID" value="SFO10781.1"/>
    <property type="molecule type" value="Genomic_DNA"/>
</dbReference>
<dbReference type="PANTHER" id="PTHR11575:SF24">
    <property type="entry name" value="5'-NUCLEOTIDASE"/>
    <property type="match status" value="1"/>
</dbReference>
<dbReference type="InterPro" id="IPR036907">
    <property type="entry name" value="5'-Nucleotdase_C_sf"/>
</dbReference>
<evidence type="ECO:0000313" key="2">
    <source>
        <dbReference type="EMBL" id="SFO10781.1"/>
    </source>
</evidence>
<reference evidence="3" key="1">
    <citation type="submission" date="2016-10" db="EMBL/GenBank/DDBJ databases">
        <authorList>
            <person name="Varghese N."/>
            <person name="Submissions S."/>
        </authorList>
    </citation>
    <scope>NUCLEOTIDE SEQUENCE [LARGE SCALE GENOMIC DNA]</scope>
    <source>
        <strain evidence="3">DS-12</strain>
    </source>
</reference>